<dbReference type="KEGG" id="csl:COCSUDRAFT_60454"/>
<keyword evidence="1" id="KW-0472">Membrane</keyword>
<dbReference type="RefSeq" id="XP_005642805.1">
    <property type="nucleotide sequence ID" value="XM_005642748.1"/>
</dbReference>
<dbReference type="Pfam" id="PF14934">
    <property type="entry name" value="TMEM254"/>
    <property type="match status" value="1"/>
</dbReference>
<feature type="transmembrane region" description="Helical" evidence="1">
    <location>
        <begin position="46"/>
        <end position="69"/>
    </location>
</feature>
<sequence>MAPAKSTGYPLRFPNPLLAAAIAFGLGQLCILALNDSLLPSPLRALLYGVVGDNATARTIAAVAAAVHVGEASVALGICVKRGYAVGASVYWTLLTFIFGFAGLLLLRDLEKPKSATD</sequence>
<protein>
    <submittedName>
        <fullName evidence="2">Uncharacterized protein</fullName>
    </submittedName>
</protein>
<keyword evidence="3" id="KW-1185">Reference proteome</keyword>
<gene>
    <name evidence="2" type="ORF">COCSUDRAFT_60454</name>
</gene>
<dbReference type="InterPro" id="IPR028110">
    <property type="entry name" value="TMEM254"/>
</dbReference>
<keyword evidence="1" id="KW-0812">Transmembrane</keyword>
<proteinExistence type="predicted"/>
<accession>I0YIP2</accession>
<reference evidence="2 3" key="1">
    <citation type="journal article" date="2012" name="Genome Biol.">
        <title>The genome of the polar eukaryotic microalga coccomyxa subellipsoidea reveals traits of cold adaptation.</title>
        <authorList>
            <person name="Blanc G."/>
            <person name="Agarkova I."/>
            <person name="Grimwood J."/>
            <person name="Kuo A."/>
            <person name="Brueggeman A."/>
            <person name="Dunigan D."/>
            <person name="Gurnon J."/>
            <person name="Ladunga I."/>
            <person name="Lindquist E."/>
            <person name="Lucas S."/>
            <person name="Pangilinan J."/>
            <person name="Proschold T."/>
            <person name="Salamov A."/>
            <person name="Schmutz J."/>
            <person name="Weeks D."/>
            <person name="Yamada T."/>
            <person name="Claverie J.M."/>
            <person name="Grigoriev I."/>
            <person name="Van Etten J."/>
            <person name="Lomsadze A."/>
            <person name="Borodovsky M."/>
        </authorList>
    </citation>
    <scope>NUCLEOTIDE SEQUENCE [LARGE SCALE GENOMIC DNA]</scope>
    <source>
        <strain evidence="2 3">C-169</strain>
    </source>
</reference>
<dbReference type="AlphaFoldDB" id="I0YIP2"/>
<evidence type="ECO:0000313" key="2">
    <source>
        <dbReference type="EMBL" id="EIE18261.1"/>
    </source>
</evidence>
<organism evidence="2 3">
    <name type="scientific">Coccomyxa subellipsoidea (strain C-169)</name>
    <name type="common">Green microalga</name>
    <dbReference type="NCBI Taxonomy" id="574566"/>
    <lineage>
        <taxon>Eukaryota</taxon>
        <taxon>Viridiplantae</taxon>
        <taxon>Chlorophyta</taxon>
        <taxon>core chlorophytes</taxon>
        <taxon>Trebouxiophyceae</taxon>
        <taxon>Trebouxiophyceae incertae sedis</taxon>
        <taxon>Coccomyxaceae</taxon>
        <taxon>Coccomyxa</taxon>
        <taxon>Coccomyxa subellipsoidea</taxon>
    </lineage>
</organism>
<evidence type="ECO:0000313" key="3">
    <source>
        <dbReference type="Proteomes" id="UP000007264"/>
    </source>
</evidence>
<dbReference type="GeneID" id="17036168"/>
<feature type="transmembrane region" description="Helical" evidence="1">
    <location>
        <begin position="89"/>
        <end position="107"/>
    </location>
</feature>
<comment type="caution">
    <text evidence="2">The sequence shown here is derived from an EMBL/GenBank/DDBJ whole genome shotgun (WGS) entry which is preliminary data.</text>
</comment>
<dbReference type="Proteomes" id="UP000007264">
    <property type="component" value="Unassembled WGS sequence"/>
</dbReference>
<dbReference type="EMBL" id="AGSI01000025">
    <property type="protein sequence ID" value="EIE18261.1"/>
    <property type="molecule type" value="Genomic_DNA"/>
</dbReference>
<name>I0YIP2_COCSC</name>
<evidence type="ECO:0000256" key="1">
    <source>
        <dbReference type="SAM" id="Phobius"/>
    </source>
</evidence>
<feature type="transmembrane region" description="Helical" evidence="1">
    <location>
        <begin position="16"/>
        <end position="34"/>
    </location>
</feature>
<keyword evidence="1" id="KW-1133">Transmembrane helix</keyword>